<evidence type="ECO:0000313" key="6">
    <source>
        <dbReference type="Proteomes" id="UP000276128"/>
    </source>
</evidence>
<dbReference type="Proteomes" id="UP000276128">
    <property type="component" value="Unassembled WGS sequence"/>
</dbReference>
<evidence type="ECO:0000259" key="4">
    <source>
        <dbReference type="PROSITE" id="PS50932"/>
    </source>
</evidence>
<evidence type="ECO:0000256" key="2">
    <source>
        <dbReference type="ARBA" id="ARBA00023125"/>
    </source>
</evidence>
<dbReference type="PANTHER" id="PTHR30146">
    <property type="entry name" value="LACI-RELATED TRANSCRIPTIONAL REPRESSOR"/>
    <property type="match status" value="1"/>
</dbReference>
<dbReference type="InterPro" id="IPR028082">
    <property type="entry name" value="Peripla_BP_I"/>
</dbReference>
<dbReference type="PROSITE" id="PS00356">
    <property type="entry name" value="HTH_LACI_1"/>
    <property type="match status" value="1"/>
</dbReference>
<dbReference type="Pfam" id="PF00356">
    <property type="entry name" value="LacI"/>
    <property type="match status" value="1"/>
</dbReference>
<evidence type="ECO:0000313" key="5">
    <source>
        <dbReference type="EMBL" id="RTE09149.1"/>
    </source>
</evidence>
<dbReference type="InterPro" id="IPR010982">
    <property type="entry name" value="Lambda_DNA-bd_dom_sf"/>
</dbReference>
<feature type="domain" description="HTH lacI-type" evidence="4">
    <location>
        <begin position="4"/>
        <end position="58"/>
    </location>
</feature>
<name>A0A430JDR7_9BACL</name>
<keyword evidence="6" id="KW-1185">Reference proteome</keyword>
<sequence>MAEYTIKDVARMANVSIATVSRVLNGTKRTNPETREKVLSAVELTGYRPNALARGLVNKRTHAIGVMIPEISNEIFAQVINGLESILDAKGYSIFLAITNGNEEKELKYFQSFEDKKIDGIILSGVKYSTNHKQFFNNNKIPAVVIGQQFQLQGFPAINIDNVGGAHMATTHLLDNGHTKIGFISAPLYDLAVGVDRLKGFKQAMKDRQISVSKQSVVHADSFKISSGYEAAKTMLAHTYKPTAIFAATDRLALGAMNYLYDHGLKIPQDCSIIGFDDVEISSLVRPKLTTIHVNYSEYGTQAANLLLELLENDTRHLKTNIVFPTTLVSRDSVIKNTML</sequence>
<dbReference type="CDD" id="cd01392">
    <property type="entry name" value="HTH_LacI"/>
    <property type="match status" value="1"/>
</dbReference>
<protein>
    <submittedName>
        <fullName evidence="5">LacI family transcriptional regulator</fullName>
    </submittedName>
</protein>
<reference evidence="5 6" key="1">
    <citation type="submission" date="2018-12" db="EMBL/GenBank/DDBJ databases">
        <title>Bacillus ochoae sp. nov., Paenibacillus whitsoniae sp. nov., Paenibacillus spiritus sp. nov. Isolated from the Mars Exploration Rover during spacecraft assembly.</title>
        <authorList>
            <person name="Seuylemezian A."/>
            <person name="Vaishampayan P."/>
        </authorList>
    </citation>
    <scope>NUCLEOTIDE SEQUENCE [LARGE SCALE GENOMIC DNA]</scope>
    <source>
        <strain evidence="5 6">MER 54</strain>
    </source>
</reference>
<keyword evidence="1" id="KW-0805">Transcription regulation</keyword>
<dbReference type="Gene3D" id="3.40.50.2300">
    <property type="match status" value="2"/>
</dbReference>
<dbReference type="GO" id="GO:0000976">
    <property type="term" value="F:transcription cis-regulatory region binding"/>
    <property type="evidence" value="ECO:0007669"/>
    <property type="project" value="TreeGrafter"/>
</dbReference>
<gene>
    <name evidence="5" type="ORF">EJQ19_13760</name>
</gene>
<dbReference type="SUPFAM" id="SSF53822">
    <property type="entry name" value="Periplasmic binding protein-like I"/>
    <property type="match status" value="1"/>
</dbReference>
<dbReference type="AlphaFoldDB" id="A0A430JDR7"/>
<dbReference type="SUPFAM" id="SSF47413">
    <property type="entry name" value="lambda repressor-like DNA-binding domains"/>
    <property type="match status" value="1"/>
</dbReference>
<dbReference type="SMART" id="SM00354">
    <property type="entry name" value="HTH_LACI"/>
    <property type="match status" value="1"/>
</dbReference>
<dbReference type="Gene3D" id="1.10.260.40">
    <property type="entry name" value="lambda repressor-like DNA-binding domains"/>
    <property type="match status" value="1"/>
</dbReference>
<dbReference type="OrthoDB" id="9796186at2"/>
<evidence type="ECO:0000256" key="3">
    <source>
        <dbReference type="ARBA" id="ARBA00023163"/>
    </source>
</evidence>
<dbReference type="RefSeq" id="WP_126141809.1">
    <property type="nucleotide sequence ID" value="NZ_RXHU01000036.1"/>
</dbReference>
<dbReference type="InterPro" id="IPR046335">
    <property type="entry name" value="LacI/GalR-like_sensor"/>
</dbReference>
<dbReference type="EMBL" id="RXHU01000036">
    <property type="protein sequence ID" value="RTE09149.1"/>
    <property type="molecule type" value="Genomic_DNA"/>
</dbReference>
<comment type="caution">
    <text evidence="5">The sequence shown here is derived from an EMBL/GenBank/DDBJ whole genome shotgun (WGS) entry which is preliminary data.</text>
</comment>
<dbReference type="PRINTS" id="PR00036">
    <property type="entry name" value="HTHLACI"/>
</dbReference>
<dbReference type="GO" id="GO:0003700">
    <property type="term" value="F:DNA-binding transcription factor activity"/>
    <property type="evidence" value="ECO:0007669"/>
    <property type="project" value="TreeGrafter"/>
</dbReference>
<keyword evidence="3" id="KW-0804">Transcription</keyword>
<dbReference type="InterPro" id="IPR000843">
    <property type="entry name" value="HTH_LacI"/>
</dbReference>
<keyword evidence="2" id="KW-0238">DNA-binding</keyword>
<accession>A0A430JDR7</accession>
<dbReference type="Pfam" id="PF13377">
    <property type="entry name" value="Peripla_BP_3"/>
    <property type="match status" value="1"/>
</dbReference>
<organism evidence="5 6">
    <name type="scientific">Paenibacillus whitsoniae</name>
    <dbReference type="NCBI Taxonomy" id="2496558"/>
    <lineage>
        <taxon>Bacteria</taxon>
        <taxon>Bacillati</taxon>
        <taxon>Bacillota</taxon>
        <taxon>Bacilli</taxon>
        <taxon>Bacillales</taxon>
        <taxon>Paenibacillaceae</taxon>
        <taxon>Paenibacillus</taxon>
    </lineage>
</organism>
<proteinExistence type="predicted"/>
<evidence type="ECO:0000256" key="1">
    <source>
        <dbReference type="ARBA" id="ARBA00023015"/>
    </source>
</evidence>
<dbReference type="PANTHER" id="PTHR30146:SF109">
    <property type="entry name" value="HTH-TYPE TRANSCRIPTIONAL REGULATOR GALS"/>
    <property type="match status" value="1"/>
</dbReference>
<dbReference type="PROSITE" id="PS50932">
    <property type="entry name" value="HTH_LACI_2"/>
    <property type="match status" value="1"/>
</dbReference>